<reference evidence="2 3" key="1">
    <citation type="submission" date="2016-12" db="EMBL/GenBank/DDBJ databases">
        <title>Thioflexothrix psekupsii D3 genome sequencing and assembly.</title>
        <authorList>
            <person name="Fomenkov A."/>
            <person name="Vincze T."/>
            <person name="Grabovich M."/>
            <person name="Anton B.P."/>
            <person name="Dubinina G."/>
            <person name="Orlova M."/>
            <person name="Belousova E."/>
            <person name="Roberts R.J."/>
        </authorList>
    </citation>
    <scope>NUCLEOTIDE SEQUENCE [LARGE SCALE GENOMIC DNA]</scope>
    <source>
        <strain evidence="2">D3</strain>
    </source>
</reference>
<feature type="compositionally biased region" description="Low complexity" evidence="1">
    <location>
        <begin position="10"/>
        <end position="22"/>
    </location>
</feature>
<proteinExistence type="predicted"/>
<comment type="caution">
    <text evidence="2">The sequence shown here is derived from an EMBL/GenBank/DDBJ whole genome shotgun (WGS) entry which is preliminary data.</text>
</comment>
<gene>
    <name evidence="2" type="ORF">TPSD3_00670</name>
</gene>
<evidence type="ECO:0000256" key="1">
    <source>
        <dbReference type="SAM" id="MobiDB-lite"/>
    </source>
</evidence>
<accession>A0A251XC07</accession>
<keyword evidence="3" id="KW-1185">Reference proteome</keyword>
<sequence length="136" mass="14800">MESLPPVANPTPDDNTPDVTTNEPLNVSIVFPSQGTTIESDFGIVAYVDDQDGVEGCVAVLTDSNNNEVEIPMTFRGFSRYRCASEPVKLESLANGLVSLKIKVNDKKGNAEVSIPIFSESYDNTFQIGENNEQKI</sequence>
<protein>
    <submittedName>
        <fullName evidence="2">Uncharacterized protein</fullName>
    </submittedName>
</protein>
<dbReference type="EMBL" id="MSLT01000001">
    <property type="protein sequence ID" value="OUD16267.1"/>
    <property type="molecule type" value="Genomic_DNA"/>
</dbReference>
<feature type="region of interest" description="Disordered" evidence="1">
    <location>
        <begin position="1"/>
        <end position="23"/>
    </location>
</feature>
<dbReference type="Proteomes" id="UP000194798">
    <property type="component" value="Unassembled WGS sequence"/>
</dbReference>
<dbReference type="AlphaFoldDB" id="A0A251XC07"/>
<name>A0A251XC07_9GAMM</name>
<organism evidence="2 3">
    <name type="scientific">Thioflexithrix psekupsensis</name>
    <dbReference type="NCBI Taxonomy" id="1570016"/>
    <lineage>
        <taxon>Bacteria</taxon>
        <taxon>Pseudomonadati</taxon>
        <taxon>Pseudomonadota</taxon>
        <taxon>Gammaproteobacteria</taxon>
        <taxon>Thiotrichales</taxon>
        <taxon>Thioflexithrix</taxon>
    </lineage>
</organism>
<evidence type="ECO:0000313" key="2">
    <source>
        <dbReference type="EMBL" id="OUD16267.1"/>
    </source>
</evidence>
<evidence type="ECO:0000313" key="3">
    <source>
        <dbReference type="Proteomes" id="UP000194798"/>
    </source>
</evidence>
<dbReference type="RefSeq" id="WP_086486672.1">
    <property type="nucleotide sequence ID" value="NZ_MSLT01000001.1"/>
</dbReference>